<comment type="caution">
    <text evidence="1">The sequence shown here is derived from an EMBL/GenBank/DDBJ whole genome shotgun (WGS) entry which is preliminary data.</text>
</comment>
<dbReference type="AlphaFoldDB" id="A0A1Q3B4C3"/>
<reference evidence="2" key="1">
    <citation type="submission" date="2016-04" db="EMBL/GenBank/DDBJ databases">
        <title>Cephalotus genome sequencing.</title>
        <authorList>
            <person name="Fukushima K."/>
            <person name="Hasebe M."/>
            <person name="Fang X."/>
        </authorList>
    </citation>
    <scope>NUCLEOTIDE SEQUENCE [LARGE SCALE GENOMIC DNA]</scope>
    <source>
        <strain evidence="2">cv. St1</strain>
    </source>
</reference>
<sequence>MASSSNVSLHAPPVFGGEAYDFWSIKMRTYLRVYDLWETIEKGYQPPAEMDNPTVAQIKYQKEDSSKNFKALSFLHSAVAESIFPRVMASTTAKEAWDTLQDEFQGSGRVRAIRLLNFRRDYENLKMKDSEAVKDYVSRLMELVNQMRTYGEKISDQKLVEKVLISLPEKFDRKVSVIEESKDLSIVTLNELIGSLQIHESRLSKRVEVATEGAFQAKQKNEQSGFKE</sequence>
<gene>
    <name evidence="1" type="ORF">CFOL_v3_06176</name>
</gene>
<keyword evidence="2" id="KW-1185">Reference proteome</keyword>
<dbReference type="OrthoDB" id="1931687at2759"/>
<proteinExistence type="predicted"/>
<evidence type="ECO:0000313" key="1">
    <source>
        <dbReference type="EMBL" id="GAV62653.1"/>
    </source>
</evidence>
<dbReference type="Proteomes" id="UP000187406">
    <property type="component" value="Unassembled WGS sequence"/>
</dbReference>
<evidence type="ECO:0000313" key="2">
    <source>
        <dbReference type="Proteomes" id="UP000187406"/>
    </source>
</evidence>
<protein>
    <submittedName>
        <fullName evidence="1">DUF4219 domain-containing protein/UBN2 domain-containing protein</fullName>
    </submittedName>
</protein>
<dbReference type="STRING" id="3775.A0A1Q3B4C3"/>
<dbReference type="Pfam" id="PF14223">
    <property type="entry name" value="Retrotran_gag_2"/>
    <property type="match status" value="1"/>
</dbReference>
<accession>A0A1Q3B4C3</accession>
<dbReference type="EMBL" id="BDDD01000267">
    <property type="protein sequence ID" value="GAV62653.1"/>
    <property type="molecule type" value="Genomic_DNA"/>
</dbReference>
<name>A0A1Q3B4C3_CEPFO</name>
<dbReference type="PANTHER" id="PTHR35317">
    <property type="entry name" value="OS04G0629600 PROTEIN"/>
    <property type="match status" value="1"/>
</dbReference>
<dbReference type="InParanoid" id="A0A1Q3B4C3"/>
<dbReference type="PANTHER" id="PTHR35317:SF35">
    <property type="entry name" value="DUF4219 DOMAIN-CONTAINING PROTEIN"/>
    <property type="match status" value="1"/>
</dbReference>
<organism evidence="1 2">
    <name type="scientific">Cephalotus follicularis</name>
    <name type="common">Albany pitcher plant</name>
    <dbReference type="NCBI Taxonomy" id="3775"/>
    <lineage>
        <taxon>Eukaryota</taxon>
        <taxon>Viridiplantae</taxon>
        <taxon>Streptophyta</taxon>
        <taxon>Embryophyta</taxon>
        <taxon>Tracheophyta</taxon>
        <taxon>Spermatophyta</taxon>
        <taxon>Magnoliopsida</taxon>
        <taxon>eudicotyledons</taxon>
        <taxon>Gunneridae</taxon>
        <taxon>Pentapetalae</taxon>
        <taxon>rosids</taxon>
        <taxon>fabids</taxon>
        <taxon>Oxalidales</taxon>
        <taxon>Cephalotaceae</taxon>
        <taxon>Cephalotus</taxon>
    </lineage>
</organism>